<dbReference type="PANTHER" id="PTHR47838:SF1">
    <property type="entry name" value="21.7 KDA CLASS VI HEAT SHOCK PROTEIN"/>
    <property type="match status" value="1"/>
</dbReference>
<organism evidence="4 5">
    <name type="scientific">Zizania palustris</name>
    <name type="common">Northern wild rice</name>
    <dbReference type="NCBI Taxonomy" id="103762"/>
    <lineage>
        <taxon>Eukaryota</taxon>
        <taxon>Viridiplantae</taxon>
        <taxon>Streptophyta</taxon>
        <taxon>Embryophyta</taxon>
        <taxon>Tracheophyta</taxon>
        <taxon>Spermatophyta</taxon>
        <taxon>Magnoliopsida</taxon>
        <taxon>Liliopsida</taxon>
        <taxon>Poales</taxon>
        <taxon>Poaceae</taxon>
        <taxon>BOP clade</taxon>
        <taxon>Oryzoideae</taxon>
        <taxon>Oryzeae</taxon>
        <taxon>Zizaniinae</taxon>
        <taxon>Zizania</taxon>
    </lineage>
</organism>
<accession>A0A8J6BNN8</accession>
<evidence type="ECO:0000256" key="1">
    <source>
        <dbReference type="PROSITE-ProRule" id="PRU00285"/>
    </source>
</evidence>
<reference evidence="4" key="1">
    <citation type="journal article" date="2021" name="bioRxiv">
        <title>Whole Genome Assembly and Annotation of Northern Wild Rice, Zizania palustris L., Supports a Whole Genome Duplication in the Zizania Genus.</title>
        <authorList>
            <person name="Haas M."/>
            <person name="Kono T."/>
            <person name="Macchietto M."/>
            <person name="Millas R."/>
            <person name="McGilp L."/>
            <person name="Shao M."/>
            <person name="Duquette J."/>
            <person name="Hirsch C.N."/>
            <person name="Kimball J."/>
        </authorList>
    </citation>
    <scope>NUCLEOTIDE SEQUENCE</scope>
    <source>
        <tissue evidence="4">Fresh leaf tissue</tissue>
    </source>
</reference>
<comment type="similarity">
    <text evidence="1">Belongs to the small heat shock protein (HSP20) family.</text>
</comment>
<feature type="region of interest" description="Disordered" evidence="2">
    <location>
        <begin position="177"/>
        <end position="231"/>
    </location>
</feature>
<sequence>MPPRRAIDVRQAADGAAQPMWRMSLLENAFNSFLQSGAVGDDRRRGGEGRVRRGLTVQPLPIRQVLRPGRRLPALGVRDGGAARAALRRGARTTVDWAETDSEYYLRADIPGARKCDVEVSGDAIGWSTSAGCGGRRRRTAGLALRPVVGARLRRRVELPDDADWRKLEAYFDDGEGSLEIRRAQETSTPAKRRPPPPPPPENPIEPPLPRDWTEGETDTLPCYSSSNIMA</sequence>
<dbReference type="PROSITE" id="PS01031">
    <property type="entry name" value="SHSP"/>
    <property type="match status" value="1"/>
</dbReference>
<evidence type="ECO:0000313" key="5">
    <source>
        <dbReference type="Proteomes" id="UP000729402"/>
    </source>
</evidence>
<dbReference type="OrthoDB" id="1431247at2759"/>
<gene>
    <name evidence="4" type="ORF">GUJ93_ZPchr0010g9333</name>
</gene>
<feature type="compositionally biased region" description="Pro residues" evidence="2">
    <location>
        <begin position="196"/>
        <end position="210"/>
    </location>
</feature>
<dbReference type="PANTHER" id="PTHR47838">
    <property type="entry name" value="21.7 KDA CLASS VI HEAT SHOCK PROTEIN"/>
    <property type="match status" value="1"/>
</dbReference>
<feature type="domain" description="SHSP" evidence="3">
    <location>
        <begin position="86"/>
        <end position="199"/>
    </location>
</feature>
<name>A0A8J6BNN8_ZIZPA</name>
<evidence type="ECO:0000313" key="4">
    <source>
        <dbReference type="EMBL" id="KAG8086038.1"/>
    </source>
</evidence>
<reference evidence="4" key="2">
    <citation type="submission" date="2021-02" db="EMBL/GenBank/DDBJ databases">
        <authorList>
            <person name="Kimball J.A."/>
            <person name="Haas M.W."/>
            <person name="Macchietto M."/>
            <person name="Kono T."/>
            <person name="Duquette J."/>
            <person name="Shao M."/>
        </authorList>
    </citation>
    <scope>NUCLEOTIDE SEQUENCE</scope>
    <source>
        <tissue evidence="4">Fresh leaf tissue</tissue>
    </source>
</reference>
<dbReference type="EMBL" id="JAAALK010000082">
    <property type="protein sequence ID" value="KAG8086038.1"/>
    <property type="molecule type" value="Genomic_DNA"/>
</dbReference>
<dbReference type="AlphaFoldDB" id="A0A8J6BNN8"/>
<dbReference type="Proteomes" id="UP000729402">
    <property type="component" value="Unassembled WGS sequence"/>
</dbReference>
<evidence type="ECO:0000259" key="3">
    <source>
        <dbReference type="PROSITE" id="PS01031"/>
    </source>
</evidence>
<evidence type="ECO:0000256" key="2">
    <source>
        <dbReference type="SAM" id="MobiDB-lite"/>
    </source>
</evidence>
<proteinExistence type="inferred from homology"/>
<protein>
    <recommendedName>
        <fullName evidence="3">SHSP domain-containing protein</fullName>
    </recommendedName>
</protein>
<keyword evidence="5" id="KW-1185">Reference proteome</keyword>
<dbReference type="InterPro" id="IPR002068">
    <property type="entry name" value="A-crystallin/Hsp20_dom"/>
</dbReference>
<comment type="caution">
    <text evidence="4">The sequence shown here is derived from an EMBL/GenBank/DDBJ whole genome shotgun (WGS) entry which is preliminary data.</text>
</comment>